<evidence type="ECO:0000313" key="8">
    <source>
        <dbReference type="Proteomes" id="UP000319040"/>
    </source>
</evidence>
<dbReference type="AlphaFoldDB" id="A0A521BD22"/>
<dbReference type="GO" id="GO:0005507">
    <property type="term" value="F:copper ion binding"/>
    <property type="evidence" value="ECO:0007669"/>
    <property type="project" value="InterPro"/>
</dbReference>
<dbReference type="InterPro" id="IPR008972">
    <property type="entry name" value="Cupredoxin"/>
</dbReference>
<keyword evidence="5" id="KW-0732">Signal</keyword>
<proteinExistence type="predicted"/>
<feature type="signal peptide" evidence="5">
    <location>
        <begin position="1"/>
        <end position="24"/>
    </location>
</feature>
<evidence type="ECO:0000256" key="4">
    <source>
        <dbReference type="ARBA" id="ARBA00023008"/>
    </source>
</evidence>
<evidence type="ECO:0000259" key="6">
    <source>
        <dbReference type="Pfam" id="PF00127"/>
    </source>
</evidence>
<dbReference type="PANTHER" id="PTHR38439:SF2">
    <property type="entry name" value="OUTER MEMBRANE PROTEIN H.8"/>
    <property type="match status" value="1"/>
</dbReference>
<keyword evidence="3" id="KW-0249">Electron transport</keyword>
<keyword evidence="2" id="KW-0479">Metal-binding</keyword>
<organism evidence="7 8">
    <name type="scientific">Saccharicrinis carchari</name>
    <dbReference type="NCBI Taxonomy" id="1168039"/>
    <lineage>
        <taxon>Bacteria</taxon>
        <taxon>Pseudomonadati</taxon>
        <taxon>Bacteroidota</taxon>
        <taxon>Bacteroidia</taxon>
        <taxon>Marinilabiliales</taxon>
        <taxon>Marinilabiliaceae</taxon>
        <taxon>Saccharicrinis</taxon>
    </lineage>
</organism>
<dbReference type="InterPro" id="IPR050845">
    <property type="entry name" value="Cu-binding_ET"/>
</dbReference>
<protein>
    <submittedName>
        <fullName evidence="7">Azurin</fullName>
    </submittedName>
</protein>
<name>A0A521BD22_SACCC</name>
<dbReference type="EMBL" id="FXTB01000001">
    <property type="protein sequence ID" value="SMO44986.1"/>
    <property type="molecule type" value="Genomic_DNA"/>
</dbReference>
<keyword evidence="8" id="KW-1185">Reference proteome</keyword>
<keyword evidence="1" id="KW-0813">Transport</keyword>
<evidence type="ECO:0000313" key="7">
    <source>
        <dbReference type="EMBL" id="SMO44986.1"/>
    </source>
</evidence>
<evidence type="ECO:0000256" key="5">
    <source>
        <dbReference type="SAM" id="SignalP"/>
    </source>
</evidence>
<feature type="domain" description="Blue (type 1) copper" evidence="6">
    <location>
        <begin position="48"/>
        <end position="168"/>
    </location>
</feature>
<dbReference type="CDD" id="cd13922">
    <property type="entry name" value="Azurin"/>
    <property type="match status" value="1"/>
</dbReference>
<dbReference type="OrthoDB" id="9808161at2"/>
<dbReference type="SUPFAM" id="SSF49503">
    <property type="entry name" value="Cupredoxins"/>
    <property type="match status" value="1"/>
</dbReference>
<feature type="chain" id="PRO_5022127723" evidence="5">
    <location>
        <begin position="25"/>
        <end position="168"/>
    </location>
</feature>
<dbReference type="InterPro" id="IPR028871">
    <property type="entry name" value="BlueCu_1_BS"/>
</dbReference>
<sequence length="168" mass="18049">MKKIFLALAVTVFMLLSACGGSQTKDNKQASESASMPTTEVLESVTIELEGHDNMKYTGDTKVKVKAGQKIILTLNNVGQLPKEAMGHNVVVLTLGTDVANFGTEAIKAKDDDYIPANLASSIIAHTKLLGPGETDSITFRLDTPGVYDYICTFPGHWATMRGTITVQ</sequence>
<reference evidence="7 8" key="1">
    <citation type="submission" date="2017-05" db="EMBL/GenBank/DDBJ databases">
        <authorList>
            <person name="Varghese N."/>
            <person name="Submissions S."/>
        </authorList>
    </citation>
    <scope>NUCLEOTIDE SEQUENCE [LARGE SCALE GENOMIC DNA]</scope>
    <source>
        <strain evidence="7 8">DSM 27040</strain>
    </source>
</reference>
<evidence type="ECO:0000256" key="1">
    <source>
        <dbReference type="ARBA" id="ARBA00022448"/>
    </source>
</evidence>
<keyword evidence="4" id="KW-0186">Copper</keyword>
<gene>
    <name evidence="7" type="ORF">SAMN06265379_101872</name>
</gene>
<evidence type="ECO:0000256" key="2">
    <source>
        <dbReference type="ARBA" id="ARBA00022723"/>
    </source>
</evidence>
<dbReference type="Gene3D" id="2.60.40.420">
    <property type="entry name" value="Cupredoxins - blue copper proteins"/>
    <property type="match status" value="1"/>
</dbReference>
<dbReference type="GO" id="GO:0009055">
    <property type="term" value="F:electron transfer activity"/>
    <property type="evidence" value="ECO:0007669"/>
    <property type="project" value="InterPro"/>
</dbReference>
<dbReference type="RefSeq" id="WP_142532196.1">
    <property type="nucleotide sequence ID" value="NZ_FXTB01000001.1"/>
</dbReference>
<dbReference type="Proteomes" id="UP000319040">
    <property type="component" value="Unassembled WGS sequence"/>
</dbReference>
<dbReference type="Pfam" id="PF00127">
    <property type="entry name" value="Copper-bind"/>
    <property type="match status" value="1"/>
</dbReference>
<evidence type="ECO:0000256" key="3">
    <source>
        <dbReference type="ARBA" id="ARBA00022982"/>
    </source>
</evidence>
<dbReference type="InterPro" id="IPR000923">
    <property type="entry name" value="BlueCu_1"/>
</dbReference>
<dbReference type="PANTHER" id="PTHR38439">
    <property type="entry name" value="AURACYANIN-B"/>
    <property type="match status" value="1"/>
</dbReference>
<accession>A0A521BD22</accession>
<dbReference type="InterPro" id="IPR014068">
    <property type="entry name" value="Azurin"/>
</dbReference>
<dbReference type="PROSITE" id="PS00196">
    <property type="entry name" value="COPPER_BLUE"/>
    <property type="match status" value="1"/>
</dbReference>
<dbReference type="PROSITE" id="PS51257">
    <property type="entry name" value="PROKAR_LIPOPROTEIN"/>
    <property type="match status" value="1"/>
</dbReference>